<accession>A0A6C0LUD5</accession>
<protein>
    <submittedName>
        <fullName evidence="1">Uncharacterized protein</fullName>
    </submittedName>
</protein>
<dbReference type="EMBL" id="MN740559">
    <property type="protein sequence ID" value="QHU33625.1"/>
    <property type="molecule type" value="Genomic_DNA"/>
</dbReference>
<evidence type="ECO:0000313" key="1">
    <source>
        <dbReference type="EMBL" id="QHU33625.1"/>
    </source>
</evidence>
<name>A0A6C0LUD5_9ZZZZ</name>
<sequence>MTVINAANFDPEIDEIDETDETDNTEIHDAFYSLAEKVTSDLTGDLENAIIDASELLIKLRKKQRSIKKKAKRIAAGPKVRATYGSGIPSRAQLFAKSRREQGATWYENGGRVDDFNPGRSQQIAKFLANLWKDTSREIRDEFDDMRNGIIARNEELRLIEIGDPIAV</sequence>
<dbReference type="AlphaFoldDB" id="A0A6C0LUD5"/>
<organism evidence="1">
    <name type="scientific">viral metagenome</name>
    <dbReference type="NCBI Taxonomy" id="1070528"/>
    <lineage>
        <taxon>unclassified sequences</taxon>
        <taxon>metagenomes</taxon>
        <taxon>organismal metagenomes</taxon>
    </lineage>
</organism>
<proteinExistence type="predicted"/>
<reference evidence="1" key="1">
    <citation type="journal article" date="2020" name="Nature">
        <title>Giant virus diversity and host interactions through global metagenomics.</title>
        <authorList>
            <person name="Schulz F."/>
            <person name="Roux S."/>
            <person name="Paez-Espino D."/>
            <person name="Jungbluth S."/>
            <person name="Walsh D.A."/>
            <person name="Denef V.J."/>
            <person name="McMahon K.D."/>
            <person name="Konstantinidis K.T."/>
            <person name="Eloe-Fadrosh E.A."/>
            <person name="Kyrpides N.C."/>
            <person name="Woyke T."/>
        </authorList>
    </citation>
    <scope>NUCLEOTIDE SEQUENCE</scope>
    <source>
        <strain evidence="1">GVMAG-S-1016704-121</strain>
    </source>
</reference>